<gene>
    <name evidence="9" type="ORF">BSTOLATCC_MIC55944</name>
</gene>
<comment type="subcellular location">
    <subcellularLocation>
        <location evidence="1 7">Nucleus</location>
    </subcellularLocation>
</comment>
<name>A0AAU9KGZ0_9CILI</name>
<dbReference type="Gene3D" id="1.10.10.10">
    <property type="entry name" value="Winged helix-like DNA-binding domain superfamily/Winged helix DNA-binding domain"/>
    <property type="match status" value="1"/>
</dbReference>
<keyword evidence="10" id="KW-1185">Reference proteome</keyword>
<dbReference type="SUPFAM" id="SSF144074">
    <property type="entry name" value="E2F-DP heterodimerization region"/>
    <property type="match status" value="1"/>
</dbReference>
<keyword evidence="4 7" id="KW-0238">DNA-binding</keyword>
<dbReference type="SMART" id="SM01372">
    <property type="entry name" value="E2F_TDP"/>
    <property type="match status" value="1"/>
</dbReference>
<dbReference type="GO" id="GO:0005634">
    <property type="term" value="C:nucleus"/>
    <property type="evidence" value="ECO:0007669"/>
    <property type="project" value="UniProtKB-SubCell"/>
</dbReference>
<evidence type="ECO:0000256" key="5">
    <source>
        <dbReference type="ARBA" id="ARBA00023163"/>
    </source>
</evidence>
<keyword evidence="3 7" id="KW-0805">Transcription regulation</keyword>
<dbReference type="InterPro" id="IPR037241">
    <property type="entry name" value="E2F-DP_heterodim"/>
</dbReference>
<dbReference type="GO" id="GO:0005667">
    <property type="term" value="C:transcription regulator complex"/>
    <property type="evidence" value="ECO:0007669"/>
    <property type="project" value="InterPro"/>
</dbReference>
<dbReference type="InterPro" id="IPR014889">
    <property type="entry name" value="Transc_factor_DP_C"/>
</dbReference>
<dbReference type="SUPFAM" id="SSF46785">
    <property type="entry name" value="Winged helix' DNA-binding domain"/>
    <property type="match status" value="1"/>
</dbReference>
<accession>A0AAU9KGZ0</accession>
<comment type="caution">
    <text evidence="9">The sequence shown here is derived from an EMBL/GenBank/DDBJ whole genome shotgun (WGS) entry which is preliminary data.</text>
</comment>
<keyword evidence="5 7" id="KW-0804">Transcription</keyword>
<dbReference type="InterPro" id="IPR036388">
    <property type="entry name" value="WH-like_DNA-bd_sf"/>
</dbReference>
<evidence type="ECO:0000256" key="7">
    <source>
        <dbReference type="RuleBase" id="RU003796"/>
    </source>
</evidence>
<dbReference type="InterPro" id="IPR003316">
    <property type="entry name" value="E2F_WHTH_DNA-bd_dom"/>
</dbReference>
<dbReference type="Gene3D" id="1.20.140.80">
    <property type="entry name" value="Transcription factor DP"/>
    <property type="match status" value="1"/>
</dbReference>
<evidence type="ECO:0000313" key="10">
    <source>
        <dbReference type="Proteomes" id="UP001162131"/>
    </source>
</evidence>
<dbReference type="InterPro" id="IPR036390">
    <property type="entry name" value="WH_DNA-bd_sf"/>
</dbReference>
<protein>
    <recommendedName>
        <fullName evidence="8">E2F/DP family winged-helix DNA-binding domain-containing protein</fullName>
    </recommendedName>
</protein>
<dbReference type="GO" id="GO:0051726">
    <property type="term" value="P:regulation of cell cycle"/>
    <property type="evidence" value="ECO:0007669"/>
    <property type="project" value="InterPro"/>
</dbReference>
<dbReference type="InterPro" id="IPR015648">
    <property type="entry name" value="Transcrpt_fac_DP"/>
</dbReference>
<dbReference type="PANTHER" id="PTHR12548">
    <property type="entry name" value="TRANSCRIPTION FACTOR DP"/>
    <property type="match status" value="1"/>
</dbReference>
<proteinExistence type="inferred from homology"/>
<dbReference type="AlphaFoldDB" id="A0AAU9KGZ0"/>
<organism evidence="9 10">
    <name type="scientific">Blepharisma stoltei</name>
    <dbReference type="NCBI Taxonomy" id="1481888"/>
    <lineage>
        <taxon>Eukaryota</taxon>
        <taxon>Sar</taxon>
        <taxon>Alveolata</taxon>
        <taxon>Ciliophora</taxon>
        <taxon>Postciliodesmatophora</taxon>
        <taxon>Heterotrichea</taxon>
        <taxon>Heterotrichida</taxon>
        <taxon>Blepharismidae</taxon>
        <taxon>Blepharisma</taxon>
    </lineage>
</organism>
<evidence type="ECO:0000256" key="4">
    <source>
        <dbReference type="ARBA" id="ARBA00023125"/>
    </source>
</evidence>
<evidence type="ECO:0000256" key="2">
    <source>
        <dbReference type="ARBA" id="ARBA00010940"/>
    </source>
</evidence>
<reference evidence="9" key="1">
    <citation type="submission" date="2021-09" db="EMBL/GenBank/DDBJ databases">
        <authorList>
            <consortium name="AG Swart"/>
            <person name="Singh M."/>
            <person name="Singh A."/>
            <person name="Seah K."/>
            <person name="Emmerich C."/>
        </authorList>
    </citation>
    <scope>NUCLEOTIDE SEQUENCE</scope>
    <source>
        <strain evidence="9">ATCC30299</strain>
    </source>
</reference>
<dbReference type="PANTHER" id="PTHR12548:SF9">
    <property type="entry name" value="TRANSCRIPTION FACTOR DP"/>
    <property type="match status" value="1"/>
</dbReference>
<dbReference type="EMBL" id="CAJZBQ010000054">
    <property type="protein sequence ID" value="CAG9332498.1"/>
    <property type="molecule type" value="Genomic_DNA"/>
</dbReference>
<dbReference type="InterPro" id="IPR038168">
    <property type="entry name" value="TF_DP_C_sf"/>
</dbReference>
<feature type="domain" description="E2F/DP family winged-helix DNA-binding" evidence="8">
    <location>
        <begin position="178"/>
        <end position="256"/>
    </location>
</feature>
<evidence type="ECO:0000256" key="3">
    <source>
        <dbReference type="ARBA" id="ARBA00023015"/>
    </source>
</evidence>
<dbReference type="Proteomes" id="UP001162131">
    <property type="component" value="Unassembled WGS sequence"/>
</dbReference>
<evidence type="ECO:0000256" key="1">
    <source>
        <dbReference type="ARBA" id="ARBA00004123"/>
    </source>
</evidence>
<dbReference type="Pfam" id="PF02319">
    <property type="entry name" value="WHD_E2F_TDP"/>
    <property type="match status" value="1"/>
</dbReference>
<keyword evidence="6 7" id="KW-0539">Nucleus</keyword>
<dbReference type="Pfam" id="PF08781">
    <property type="entry name" value="DP"/>
    <property type="match status" value="1"/>
</dbReference>
<comment type="similarity">
    <text evidence="2 7">Belongs to the E2F/DP family.</text>
</comment>
<evidence type="ECO:0000313" key="9">
    <source>
        <dbReference type="EMBL" id="CAG9332498.1"/>
    </source>
</evidence>
<dbReference type="GO" id="GO:0000981">
    <property type="term" value="F:DNA-binding transcription factor activity, RNA polymerase II-specific"/>
    <property type="evidence" value="ECO:0007669"/>
    <property type="project" value="TreeGrafter"/>
</dbReference>
<dbReference type="GO" id="GO:0000977">
    <property type="term" value="F:RNA polymerase II transcription regulatory region sequence-specific DNA binding"/>
    <property type="evidence" value="ECO:0007669"/>
    <property type="project" value="TreeGrafter"/>
</dbReference>
<evidence type="ECO:0000256" key="6">
    <source>
        <dbReference type="ARBA" id="ARBA00023242"/>
    </source>
</evidence>
<sequence length="396" mass="45462">MASNPHCPPHIKALLQDLKKSHSDTSQVLKSYISYLASDTTLFYIYLNLGYSPELGTFLRIPSQADVLLQISKEFQDPIQNDLDFFSSQNNTPTTDCNSIIREEFLRTFYENNIGILSEPTELGLKEPSGDTYNFEGGTITPAWSSKISSPIPSKIMSSFTPLTPLHRQIQSEQNTPRMNRGLKVLSLRVKDIICQKGFSCYKEVADELIKEMELGDEIDREKEEKNILRRVYDALNVLIACDMVRKKDNRYYWKGITQEIPEKIQIKANPKENELQLAVEGKRERLKDIANRFYAAKELIRRNKQIINNGDSIPFPFIVVATEENGNNKVNIEFNRAKTEVSIKFQKEIKMFGDLDIVVKMDFQKAAYRRTDIPPELLGLISMKSPIRIVKKLIL</sequence>
<evidence type="ECO:0000259" key="8">
    <source>
        <dbReference type="SMART" id="SM01372"/>
    </source>
</evidence>